<evidence type="ECO:0000256" key="3">
    <source>
        <dbReference type="ARBA" id="ARBA00022989"/>
    </source>
</evidence>
<feature type="compositionally biased region" description="Basic and acidic residues" evidence="5">
    <location>
        <begin position="495"/>
        <end position="506"/>
    </location>
</feature>
<feature type="transmembrane region" description="Helical" evidence="6">
    <location>
        <begin position="357"/>
        <end position="380"/>
    </location>
</feature>
<dbReference type="Proteomes" id="UP000187822">
    <property type="component" value="Chromosome I"/>
</dbReference>
<sequence>MQSTSIGNRMENNILGGLDNSGLRKGHVKTMFVAGMGFFTDAYLLFVLTVASPILASTYGFNLVAIKGTTNLLGFQVLNIQIIEGLISSAVLFGAFFGALIFGHISDMYGRKKIYGLELSIMIIFTVLSAISVNYLMLIITRFIVGIGVGGDYPISSTIMSEYSSSKHRGKLVSMVFAMQGFGLVSGALVGLGSIYILPIADSWRLMLAFGAIPAIYVVYLRRKLMETPRFSLQVEGNKGAAERAVSSITGVTNDGEVERASQKISRMTNKDYMHSLRKYLLFLVGTTISWFIFDMAFYGTTLNNGFILQQIGYGSSASLRTTIFNTAIGDTVLAGAFALPGYWISVGLIDKAGRRLLQWLGFAVMAISYIVLGFEYSFLKTDIDLFIMVFGVSYLFGNIGPNTTTFILPTELFPTKIRSTAHGIAASIAKLGAGIFTFLFLILGTALGNGGEFELLGAMAAIGAVVTLLTIRETKGLSLEVASEEPSQGIRNFKPNEKKKAENVRKTNRIS</sequence>
<evidence type="ECO:0000256" key="2">
    <source>
        <dbReference type="ARBA" id="ARBA00022692"/>
    </source>
</evidence>
<feature type="transmembrane region" description="Helical" evidence="6">
    <location>
        <begin position="139"/>
        <end position="160"/>
    </location>
</feature>
<feature type="transmembrane region" description="Helical" evidence="6">
    <location>
        <begin position="324"/>
        <end position="345"/>
    </location>
</feature>
<dbReference type="AlphaFoldDB" id="A0A1R4A504"/>
<dbReference type="Pfam" id="PF00083">
    <property type="entry name" value="Sugar_tr"/>
    <property type="match status" value="1"/>
</dbReference>
<accession>A0A1R4A504</accession>
<feature type="transmembrane region" description="Helical" evidence="6">
    <location>
        <begin position="454"/>
        <end position="472"/>
    </location>
</feature>
<dbReference type="STRING" id="1673428.CPM_0135"/>
<dbReference type="InterPro" id="IPR005829">
    <property type="entry name" value="Sugar_transporter_CS"/>
</dbReference>
<dbReference type="GO" id="GO:0022857">
    <property type="term" value="F:transmembrane transporter activity"/>
    <property type="evidence" value="ECO:0007669"/>
    <property type="project" value="InterPro"/>
</dbReference>
<dbReference type="KEGG" id="cdiv:CPM_0135"/>
<proteinExistence type="predicted"/>
<protein>
    <submittedName>
        <fullName evidence="8">Phosphate:H+ symporter</fullName>
    </submittedName>
</protein>
<gene>
    <name evidence="8" type="ORF">CPM_0135</name>
</gene>
<keyword evidence="4 6" id="KW-0472">Membrane</keyword>
<feature type="region of interest" description="Disordered" evidence="5">
    <location>
        <begin position="489"/>
        <end position="512"/>
    </location>
</feature>
<feature type="transmembrane region" description="Helical" evidence="6">
    <location>
        <begin position="114"/>
        <end position="133"/>
    </location>
</feature>
<evidence type="ECO:0000259" key="7">
    <source>
        <dbReference type="PROSITE" id="PS50850"/>
    </source>
</evidence>
<feature type="transmembrane region" description="Helical" evidence="6">
    <location>
        <begin position="280"/>
        <end position="299"/>
    </location>
</feature>
<dbReference type="PROSITE" id="PS00216">
    <property type="entry name" value="SUGAR_TRANSPORT_1"/>
    <property type="match status" value="1"/>
</dbReference>
<dbReference type="EMBL" id="LT719092">
    <property type="protein sequence ID" value="SJK84030.1"/>
    <property type="molecule type" value="Genomic_DNA"/>
</dbReference>
<organism evidence="8 9">
    <name type="scientific">Cuniculiplasma divulgatum</name>
    <dbReference type="NCBI Taxonomy" id="1673428"/>
    <lineage>
        <taxon>Archaea</taxon>
        <taxon>Methanobacteriati</taxon>
        <taxon>Thermoplasmatota</taxon>
        <taxon>Thermoplasmata</taxon>
        <taxon>Thermoplasmatales</taxon>
        <taxon>Cuniculiplasmataceae</taxon>
        <taxon>Cuniculiplasma</taxon>
    </lineage>
</organism>
<dbReference type="InterPro" id="IPR005828">
    <property type="entry name" value="MFS_sugar_transport-like"/>
</dbReference>
<dbReference type="GO" id="GO:0016020">
    <property type="term" value="C:membrane"/>
    <property type="evidence" value="ECO:0007669"/>
    <property type="project" value="UniProtKB-SubCell"/>
</dbReference>
<keyword evidence="3 6" id="KW-1133">Transmembrane helix</keyword>
<comment type="subcellular location">
    <subcellularLocation>
        <location evidence="1">Membrane</location>
        <topology evidence="1">Multi-pass membrane protein</topology>
    </subcellularLocation>
</comment>
<keyword evidence="9" id="KW-1185">Reference proteome</keyword>
<dbReference type="GeneID" id="30926777"/>
<dbReference type="RefSeq" id="WP_077075817.1">
    <property type="nucleotide sequence ID" value="NZ_LT719092.1"/>
</dbReference>
<feature type="transmembrane region" description="Helical" evidence="6">
    <location>
        <begin position="76"/>
        <end position="102"/>
    </location>
</feature>
<evidence type="ECO:0000256" key="4">
    <source>
        <dbReference type="ARBA" id="ARBA00023136"/>
    </source>
</evidence>
<dbReference type="OrthoDB" id="117970at2157"/>
<feature type="transmembrane region" description="Helical" evidence="6">
    <location>
        <begin position="204"/>
        <end position="221"/>
    </location>
</feature>
<name>A0A1R4A504_9ARCH</name>
<evidence type="ECO:0000256" key="1">
    <source>
        <dbReference type="ARBA" id="ARBA00004141"/>
    </source>
</evidence>
<feature type="domain" description="Major facilitator superfamily (MFS) profile" evidence="7">
    <location>
        <begin position="30"/>
        <end position="476"/>
    </location>
</feature>
<evidence type="ECO:0000256" key="6">
    <source>
        <dbReference type="SAM" id="Phobius"/>
    </source>
</evidence>
<dbReference type="CDD" id="cd17364">
    <property type="entry name" value="MFS_PhT"/>
    <property type="match status" value="1"/>
</dbReference>
<feature type="transmembrane region" description="Helical" evidence="6">
    <location>
        <begin position="386"/>
        <end position="409"/>
    </location>
</feature>
<dbReference type="PROSITE" id="PS00217">
    <property type="entry name" value="SUGAR_TRANSPORT_2"/>
    <property type="match status" value="1"/>
</dbReference>
<feature type="transmembrane region" description="Helical" evidence="6">
    <location>
        <begin position="31"/>
        <end position="56"/>
    </location>
</feature>
<dbReference type="SUPFAM" id="SSF103473">
    <property type="entry name" value="MFS general substrate transporter"/>
    <property type="match status" value="1"/>
</dbReference>
<feature type="transmembrane region" description="Helical" evidence="6">
    <location>
        <begin position="172"/>
        <end position="198"/>
    </location>
</feature>
<dbReference type="InterPro" id="IPR036259">
    <property type="entry name" value="MFS_trans_sf"/>
</dbReference>
<evidence type="ECO:0000256" key="5">
    <source>
        <dbReference type="SAM" id="MobiDB-lite"/>
    </source>
</evidence>
<dbReference type="Gene3D" id="1.20.1250.20">
    <property type="entry name" value="MFS general substrate transporter like domains"/>
    <property type="match status" value="1"/>
</dbReference>
<reference evidence="9" key="1">
    <citation type="submission" date="2016-06" db="EMBL/GenBank/DDBJ databases">
        <authorList>
            <person name="Toshchakov V.S."/>
        </authorList>
    </citation>
    <scope>NUCLEOTIDE SEQUENCE [LARGE SCALE GENOMIC DNA]</scope>
    <source>
        <strain>PM4 (JCM 30641</strain>
        <strain evidence="9">\VKM B-2940)</strain>
    </source>
</reference>
<feature type="transmembrane region" description="Helical" evidence="6">
    <location>
        <begin position="429"/>
        <end position="448"/>
    </location>
</feature>
<dbReference type="PROSITE" id="PS50850">
    <property type="entry name" value="MFS"/>
    <property type="match status" value="1"/>
</dbReference>
<keyword evidence="2 6" id="KW-0812">Transmembrane</keyword>
<evidence type="ECO:0000313" key="9">
    <source>
        <dbReference type="Proteomes" id="UP000187822"/>
    </source>
</evidence>
<dbReference type="PANTHER" id="PTHR24064">
    <property type="entry name" value="SOLUTE CARRIER FAMILY 22 MEMBER"/>
    <property type="match status" value="1"/>
</dbReference>
<dbReference type="InterPro" id="IPR020846">
    <property type="entry name" value="MFS_dom"/>
</dbReference>
<evidence type="ECO:0000313" key="8">
    <source>
        <dbReference type="EMBL" id="SJK84030.1"/>
    </source>
</evidence>